<dbReference type="EMBL" id="JBIMZQ010000057">
    <property type="protein sequence ID" value="KAL3658100.1"/>
    <property type="molecule type" value="Genomic_DNA"/>
</dbReference>
<reference evidence="1 2" key="1">
    <citation type="submission" date="2024-09" db="EMBL/GenBank/DDBJ databases">
        <title>Genome sequencing and assembly of Phytophthora oleae, isolate VK10A, causative agent of rot of olive drupes.</title>
        <authorList>
            <person name="Conti Taguali S."/>
            <person name="Riolo M."/>
            <person name="La Spada F."/>
            <person name="Cacciola S.O."/>
            <person name="Dionisio G."/>
        </authorList>
    </citation>
    <scope>NUCLEOTIDE SEQUENCE [LARGE SCALE GENOMIC DNA]</scope>
    <source>
        <strain evidence="1 2">VK10A</strain>
    </source>
</reference>
<evidence type="ECO:0000313" key="2">
    <source>
        <dbReference type="Proteomes" id="UP001632037"/>
    </source>
</evidence>
<sequence>MSLDGARGLQKWDLECSNDGYRTRVYLGRRLGRAFGYREVANLFRAKLRDDPTCKPQQIQADMRRVYGVECSYKVCFNARELVVDELNGDRQKNFTQLLQFLTLF</sequence>
<dbReference type="AlphaFoldDB" id="A0ABD3EVV8"/>
<dbReference type="Proteomes" id="UP001632037">
    <property type="component" value="Unassembled WGS sequence"/>
</dbReference>
<name>A0ABD3EVV8_9STRA</name>
<keyword evidence="2" id="KW-1185">Reference proteome</keyword>
<evidence type="ECO:0000313" key="1">
    <source>
        <dbReference type="EMBL" id="KAL3658100.1"/>
    </source>
</evidence>
<comment type="caution">
    <text evidence="1">The sequence shown here is derived from an EMBL/GenBank/DDBJ whole genome shotgun (WGS) entry which is preliminary data.</text>
</comment>
<proteinExistence type="predicted"/>
<protein>
    <submittedName>
        <fullName evidence="1">Uncharacterized protein</fullName>
    </submittedName>
</protein>
<gene>
    <name evidence="1" type="ORF">V7S43_016943</name>
</gene>
<organism evidence="1 2">
    <name type="scientific">Phytophthora oleae</name>
    <dbReference type="NCBI Taxonomy" id="2107226"/>
    <lineage>
        <taxon>Eukaryota</taxon>
        <taxon>Sar</taxon>
        <taxon>Stramenopiles</taxon>
        <taxon>Oomycota</taxon>
        <taxon>Peronosporomycetes</taxon>
        <taxon>Peronosporales</taxon>
        <taxon>Peronosporaceae</taxon>
        <taxon>Phytophthora</taxon>
    </lineage>
</organism>
<accession>A0ABD3EVV8</accession>